<sequence length="115" mass="11973">MEVHRGSEIHQQPAGDPVLEQVDIPKGGCDLGGSPLCGPLDPHGREAHAGAGFLAGLVILQGTHTLEKSVPKGLQSVEWTRAGAARKGLQPVGRTHVGEIGGELFPIVATPHGRR</sequence>
<reference evidence="2" key="1">
    <citation type="submission" date="2019-10" db="EMBL/GenBank/DDBJ databases">
        <authorList>
            <person name="Soares A.E.R."/>
            <person name="Aleixo A."/>
            <person name="Schneider P."/>
            <person name="Miyaki C.Y."/>
            <person name="Schneider M.P."/>
            <person name="Mello C."/>
            <person name="Vasconcelos A.T.R."/>
        </authorList>
    </citation>
    <scope>NUCLEOTIDE SEQUENCE</scope>
    <source>
        <tissue evidence="2">Muscle</tissue>
    </source>
</reference>
<protein>
    <submittedName>
        <fullName evidence="2">Uncharacterized protein</fullName>
    </submittedName>
</protein>
<evidence type="ECO:0000313" key="2">
    <source>
        <dbReference type="EMBL" id="KAJ7414845.1"/>
    </source>
</evidence>
<dbReference type="EMBL" id="WHWB01034029">
    <property type="protein sequence ID" value="KAJ7414845.1"/>
    <property type="molecule type" value="Genomic_DNA"/>
</dbReference>
<organism evidence="2 3">
    <name type="scientific">Willisornis vidua</name>
    <name type="common">Xingu scale-backed antbird</name>
    <dbReference type="NCBI Taxonomy" id="1566151"/>
    <lineage>
        <taxon>Eukaryota</taxon>
        <taxon>Metazoa</taxon>
        <taxon>Chordata</taxon>
        <taxon>Craniata</taxon>
        <taxon>Vertebrata</taxon>
        <taxon>Euteleostomi</taxon>
        <taxon>Archelosauria</taxon>
        <taxon>Archosauria</taxon>
        <taxon>Dinosauria</taxon>
        <taxon>Saurischia</taxon>
        <taxon>Theropoda</taxon>
        <taxon>Coelurosauria</taxon>
        <taxon>Aves</taxon>
        <taxon>Neognathae</taxon>
        <taxon>Neoaves</taxon>
        <taxon>Telluraves</taxon>
        <taxon>Australaves</taxon>
        <taxon>Passeriformes</taxon>
        <taxon>Thamnophilidae</taxon>
        <taxon>Willisornis</taxon>
    </lineage>
</organism>
<comment type="caution">
    <text evidence="2">The sequence shown here is derived from an EMBL/GenBank/DDBJ whole genome shotgun (WGS) entry which is preliminary data.</text>
</comment>
<gene>
    <name evidence="2" type="ORF">WISP_81263</name>
</gene>
<dbReference type="Proteomes" id="UP001145742">
    <property type="component" value="Unassembled WGS sequence"/>
</dbReference>
<proteinExistence type="predicted"/>
<name>A0ABQ9D4G4_9PASS</name>
<accession>A0ABQ9D4G4</accession>
<keyword evidence="3" id="KW-1185">Reference proteome</keyword>
<evidence type="ECO:0000256" key="1">
    <source>
        <dbReference type="SAM" id="MobiDB-lite"/>
    </source>
</evidence>
<evidence type="ECO:0000313" key="3">
    <source>
        <dbReference type="Proteomes" id="UP001145742"/>
    </source>
</evidence>
<feature type="region of interest" description="Disordered" evidence="1">
    <location>
        <begin position="1"/>
        <end position="25"/>
    </location>
</feature>